<dbReference type="Proteomes" id="UP000502996">
    <property type="component" value="Chromosome"/>
</dbReference>
<keyword evidence="1" id="KW-0808">Transferase</keyword>
<dbReference type="Gene3D" id="3.40.50.300">
    <property type="entry name" value="P-loop containing nucleotide triphosphate hydrolases"/>
    <property type="match status" value="1"/>
</dbReference>
<gene>
    <name evidence="1" type="ORF">G5V58_07580</name>
</gene>
<dbReference type="AlphaFoldDB" id="A0A6G6WBX6"/>
<evidence type="ECO:0000313" key="2">
    <source>
        <dbReference type="Proteomes" id="UP000502996"/>
    </source>
</evidence>
<dbReference type="InterPro" id="IPR027417">
    <property type="entry name" value="P-loop_NTPase"/>
</dbReference>
<dbReference type="SUPFAM" id="SSF52540">
    <property type="entry name" value="P-loop containing nucleoside triphosphate hydrolases"/>
    <property type="match status" value="1"/>
</dbReference>
<proteinExistence type="predicted"/>
<evidence type="ECO:0000313" key="1">
    <source>
        <dbReference type="EMBL" id="QIG42657.1"/>
    </source>
</evidence>
<protein>
    <submittedName>
        <fullName evidence="1">Sulfotransferase</fullName>
    </submittedName>
</protein>
<keyword evidence="2" id="KW-1185">Reference proteome</keyword>
<dbReference type="EMBL" id="CP049257">
    <property type="protein sequence ID" value="QIG42657.1"/>
    <property type="molecule type" value="Genomic_DNA"/>
</dbReference>
<dbReference type="GO" id="GO:0016740">
    <property type="term" value="F:transferase activity"/>
    <property type="evidence" value="ECO:0007669"/>
    <property type="project" value="UniProtKB-KW"/>
</dbReference>
<name>A0A6G6WBX6_9ACTN</name>
<reference evidence="1 2" key="1">
    <citation type="submission" date="2020-02" db="EMBL/GenBank/DDBJ databases">
        <title>Full genome sequence of Nocardioides sp. R-3366.</title>
        <authorList>
            <person name="Im W.-T."/>
        </authorList>
    </citation>
    <scope>NUCLEOTIDE SEQUENCE [LARGE SCALE GENOMIC DNA]</scope>
    <source>
        <strain evidence="1 2">R-3366</strain>
    </source>
</reference>
<organism evidence="1 2">
    <name type="scientific">Nocardioides anomalus</name>
    <dbReference type="NCBI Taxonomy" id="2712223"/>
    <lineage>
        <taxon>Bacteria</taxon>
        <taxon>Bacillati</taxon>
        <taxon>Actinomycetota</taxon>
        <taxon>Actinomycetes</taxon>
        <taxon>Propionibacteriales</taxon>
        <taxon>Nocardioidaceae</taxon>
        <taxon>Nocardioides</taxon>
    </lineage>
</organism>
<accession>A0A6G6WBX6</accession>
<sequence length="265" mass="30070">MPGTFLLGVGCQKGGTAWMHRYLEASPQCDPGFRKEYHVWDALDLDSGRLARQRIEGQGGRRAAFLADPETYFDYFAGLLEPAGVRLTADITPAYAALAVERFAMVRDGFRARGVRPVAAYLLRDPVERVWSASRMDMRRMGEAAPEDPETRIGHMYDHPMYAERTRYDLTMAALEEAFGREDVWYGFYERLFRRDTLQELCAFLGVDFHEPDLGRQVNTSPKSAQLPDGAAETIARYFAPVYDAVQRRFPGLDLAELWPSAKLL</sequence>
<dbReference type="KEGG" id="nano:G5V58_07580"/>
<dbReference type="RefSeq" id="WP_165230605.1">
    <property type="nucleotide sequence ID" value="NZ_CP049257.1"/>
</dbReference>